<name>A0ABU8JAX0_9GAMM</name>
<organism evidence="2 3">
    <name type="scientific">Fulvimonas yonginensis</name>
    <dbReference type="NCBI Taxonomy" id="1495200"/>
    <lineage>
        <taxon>Bacteria</taxon>
        <taxon>Pseudomonadati</taxon>
        <taxon>Pseudomonadota</taxon>
        <taxon>Gammaproteobacteria</taxon>
        <taxon>Lysobacterales</taxon>
        <taxon>Rhodanobacteraceae</taxon>
        <taxon>Fulvimonas</taxon>
    </lineage>
</organism>
<keyword evidence="3" id="KW-1185">Reference proteome</keyword>
<dbReference type="EMBL" id="JBBBNY010000003">
    <property type="protein sequence ID" value="MEI7036428.1"/>
    <property type="molecule type" value="Genomic_DNA"/>
</dbReference>
<gene>
    <name evidence="2" type="ORF">WAT24_06630</name>
</gene>
<reference evidence="2 3" key="1">
    <citation type="journal article" date="2014" name="Int. J. Syst. Evol. Microbiol.">
        <title>Fulvimonas yonginensis sp. nov., isolated from greenhouse soil, and emended description of the genus Fulvimonas.</title>
        <authorList>
            <person name="Ahn J.H."/>
            <person name="Kim S.J."/>
            <person name="Weon H.Y."/>
            <person name="Hong S.B."/>
            <person name="Seok S.J."/>
            <person name="Kwon S.W."/>
        </authorList>
    </citation>
    <scope>NUCLEOTIDE SEQUENCE [LARGE SCALE GENOMIC DNA]</scope>
    <source>
        <strain evidence="2 3">KACC 16952</strain>
    </source>
</reference>
<protein>
    <submittedName>
        <fullName evidence="2">Uncharacterized protein</fullName>
    </submittedName>
</protein>
<dbReference type="Proteomes" id="UP001381174">
    <property type="component" value="Unassembled WGS sequence"/>
</dbReference>
<feature type="chain" id="PRO_5046356693" evidence="1">
    <location>
        <begin position="22"/>
        <end position="74"/>
    </location>
</feature>
<evidence type="ECO:0000313" key="3">
    <source>
        <dbReference type="Proteomes" id="UP001381174"/>
    </source>
</evidence>
<accession>A0ABU8JAX0</accession>
<evidence type="ECO:0000256" key="1">
    <source>
        <dbReference type="SAM" id="SignalP"/>
    </source>
</evidence>
<evidence type="ECO:0000313" key="2">
    <source>
        <dbReference type="EMBL" id="MEI7036428.1"/>
    </source>
</evidence>
<sequence length="74" mass="8097">MIWAFVAVVIVSVFLAASASARVQTPQPERGDVPTVQDGKRIIRVYGTVWIDDPMQLAMQQVGTDAIRKKGGKK</sequence>
<feature type="signal peptide" evidence="1">
    <location>
        <begin position="1"/>
        <end position="21"/>
    </location>
</feature>
<proteinExistence type="predicted"/>
<keyword evidence="1" id="KW-0732">Signal</keyword>
<comment type="caution">
    <text evidence="2">The sequence shown here is derived from an EMBL/GenBank/DDBJ whole genome shotgun (WGS) entry which is preliminary data.</text>
</comment>
<dbReference type="RefSeq" id="WP_336807044.1">
    <property type="nucleotide sequence ID" value="NZ_JBBBNY010000003.1"/>
</dbReference>